<dbReference type="Proteomes" id="UP001652582">
    <property type="component" value="Chromosome 8"/>
</dbReference>
<proteinExistence type="predicted"/>
<feature type="region of interest" description="Disordered" evidence="1">
    <location>
        <begin position="154"/>
        <end position="175"/>
    </location>
</feature>
<feature type="compositionally biased region" description="Acidic residues" evidence="1">
    <location>
        <begin position="154"/>
        <end position="171"/>
    </location>
</feature>
<accession>A0A6J1N598</accession>
<reference evidence="4" key="1">
    <citation type="submission" date="2025-08" db="UniProtKB">
        <authorList>
            <consortium name="RefSeq"/>
        </authorList>
    </citation>
    <scope>IDENTIFICATION</scope>
</reference>
<organism evidence="3 4">
    <name type="scientific">Bicyclus anynana</name>
    <name type="common">Squinting bush brown butterfly</name>
    <dbReference type="NCBI Taxonomy" id="110368"/>
    <lineage>
        <taxon>Eukaryota</taxon>
        <taxon>Metazoa</taxon>
        <taxon>Ecdysozoa</taxon>
        <taxon>Arthropoda</taxon>
        <taxon>Hexapoda</taxon>
        <taxon>Insecta</taxon>
        <taxon>Pterygota</taxon>
        <taxon>Neoptera</taxon>
        <taxon>Endopterygota</taxon>
        <taxon>Lepidoptera</taxon>
        <taxon>Glossata</taxon>
        <taxon>Ditrysia</taxon>
        <taxon>Papilionoidea</taxon>
        <taxon>Nymphalidae</taxon>
        <taxon>Satyrinae</taxon>
        <taxon>Satyrini</taxon>
        <taxon>Mycalesina</taxon>
        <taxon>Bicyclus</taxon>
    </lineage>
</organism>
<dbReference type="AlphaFoldDB" id="A0A6J1N598"/>
<evidence type="ECO:0000313" key="3">
    <source>
        <dbReference type="Proteomes" id="UP001652582"/>
    </source>
</evidence>
<feature type="signal peptide" evidence="2">
    <location>
        <begin position="1"/>
        <end position="20"/>
    </location>
</feature>
<evidence type="ECO:0000256" key="1">
    <source>
        <dbReference type="SAM" id="MobiDB-lite"/>
    </source>
</evidence>
<dbReference type="GeneID" id="112048632"/>
<keyword evidence="2" id="KW-0732">Signal</keyword>
<keyword evidence="3" id="KW-1185">Reference proteome</keyword>
<evidence type="ECO:0000313" key="4">
    <source>
        <dbReference type="RefSeq" id="XP_023942019.2"/>
    </source>
</evidence>
<dbReference type="RefSeq" id="XP_023942019.2">
    <property type="nucleotide sequence ID" value="XM_024086251.2"/>
</dbReference>
<dbReference type="OrthoDB" id="7461104at2759"/>
<gene>
    <name evidence="4" type="primary">LOC112048632</name>
</gene>
<feature type="chain" id="PRO_5046023688" evidence="2">
    <location>
        <begin position="21"/>
        <end position="211"/>
    </location>
</feature>
<dbReference type="KEGG" id="bany:112048632"/>
<name>A0A6J1N598_BICAN</name>
<protein>
    <submittedName>
        <fullName evidence="4">Uncharacterized protein LOC112048632</fullName>
    </submittedName>
</protein>
<evidence type="ECO:0000256" key="2">
    <source>
        <dbReference type="SAM" id="SignalP"/>
    </source>
</evidence>
<sequence>MPRVLIFIAFVILAFQECSPRGLPDEESVVSVYTTQPNSAASIDVYHQIANNLAEKITSPIYSFLGYGKNKTEKASPTKGPWDKLETLDAPEMATKANQKPVDNDISVDKEVEELSSEALQKIDKKPEKFTLYSSYLPSGKIETLDANDTINEIGDDDDTFGIDDVDDDSSDADKSRAGPVVHFLEVLGSVIQLIYGGIVALFSSASKSTN</sequence>